<comment type="pathway">
    <text evidence="10">Lipid metabolism; phospholipid metabolism.</text>
</comment>
<dbReference type="AlphaFoldDB" id="A0A084H3Q5"/>
<dbReference type="SUPFAM" id="SSF53659">
    <property type="entry name" value="Isocitrate/Isopropylmalate dehydrogenase-like"/>
    <property type="match status" value="1"/>
</dbReference>
<evidence type="ECO:0000256" key="9">
    <source>
        <dbReference type="ARBA" id="ARBA00046608"/>
    </source>
</evidence>
<dbReference type="EMBL" id="JNVC02000001">
    <property type="protein sequence ID" value="KEZ54217.1"/>
    <property type="molecule type" value="Genomic_DNA"/>
</dbReference>
<keyword evidence="2 10" id="KW-0963">Cytoplasm</keyword>
<sequence>MKIAIDAMGGDNAPKAIVEGAMKAVTLFSDIEITLYGKEPLIKEYLTNQERISIVHTDTVIEATDEPVRAVRRKKDASMVLMANAVKEGEADACISAGNTGALMTAGLFVVGRIEGIERPALAPTLPTIEGNGFLMLDVGANADAKPEQLLQYAMMGSIYANKVRGIEKPRVGLLNVGTEEKKGNELTKAAYQLLKGSDLHFIGNVEARDLLDGIADVVVTDGFTGNVALKTIEGTALSVFKMLKTALTSNLQSKLAAAVLKPKLKVIKGKLDYSEYGGAGLFGLKAPVIKAHGSSDPNAVYNAIRQAREMVSNEVTGTIRRSVEKSADN</sequence>
<keyword evidence="6 10" id="KW-0594">Phospholipid biosynthesis</keyword>
<dbReference type="InterPro" id="IPR003664">
    <property type="entry name" value="FA_synthesis"/>
</dbReference>
<dbReference type="Gene3D" id="3.40.718.10">
    <property type="entry name" value="Isopropylmalate Dehydrogenase"/>
    <property type="match status" value="1"/>
</dbReference>
<dbReference type="GO" id="GO:0043811">
    <property type="term" value="F:phosphate:acyl-[acyl carrier protein] acyltransferase activity"/>
    <property type="evidence" value="ECO:0007669"/>
    <property type="project" value="UniProtKB-UniRule"/>
</dbReference>
<comment type="subcellular location">
    <subcellularLocation>
        <location evidence="10">Cytoplasm</location>
    </subcellularLocation>
    <text evidence="10">Associated with the membrane possibly through PlsY.</text>
</comment>
<dbReference type="HAMAP" id="MF_00019">
    <property type="entry name" value="PlsX"/>
    <property type="match status" value="1"/>
</dbReference>
<dbReference type="OrthoDB" id="9806408at2"/>
<evidence type="ECO:0000256" key="4">
    <source>
        <dbReference type="ARBA" id="ARBA00022679"/>
    </source>
</evidence>
<reference evidence="11 12" key="1">
    <citation type="journal article" date="2005" name="Int. J. Syst. Evol. Microbiol.">
        <title>Bacillus cibi sp. nov., isolated from jeotgal, a traditional Korean fermented seafood.</title>
        <authorList>
            <person name="Yoon J.H."/>
            <person name="Lee C.H."/>
            <person name="Oh T.K."/>
        </authorList>
    </citation>
    <scope>NUCLEOTIDE SEQUENCE [LARGE SCALE GENOMIC DNA]</scope>
    <source>
        <strain evidence="11 12">DSM 16189</strain>
    </source>
</reference>
<dbReference type="GO" id="GO:0006633">
    <property type="term" value="P:fatty acid biosynthetic process"/>
    <property type="evidence" value="ECO:0007669"/>
    <property type="project" value="UniProtKB-UniRule"/>
</dbReference>
<keyword evidence="3 10" id="KW-0444">Lipid biosynthesis</keyword>
<evidence type="ECO:0000313" key="11">
    <source>
        <dbReference type="EMBL" id="KEZ54217.1"/>
    </source>
</evidence>
<keyword evidence="5 10" id="KW-0443">Lipid metabolism</keyword>
<evidence type="ECO:0000256" key="7">
    <source>
        <dbReference type="ARBA" id="ARBA00023264"/>
    </source>
</evidence>
<dbReference type="NCBIfam" id="TIGR00182">
    <property type="entry name" value="plsX"/>
    <property type="match status" value="1"/>
</dbReference>
<dbReference type="Proteomes" id="UP000028549">
    <property type="component" value="Unassembled WGS sequence"/>
</dbReference>
<evidence type="ECO:0000256" key="2">
    <source>
        <dbReference type="ARBA" id="ARBA00022490"/>
    </source>
</evidence>
<accession>A0A084H3Q5</accession>
<evidence type="ECO:0000256" key="3">
    <source>
        <dbReference type="ARBA" id="ARBA00022516"/>
    </source>
</evidence>
<dbReference type="PANTHER" id="PTHR30100">
    <property type="entry name" value="FATTY ACID/PHOSPHOLIPID SYNTHESIS PROTEIN PLSX"/>
    <property type="match status" value="1"/>
</dbReference>
<dbReference type="PIRSF" id="PIRSF002465">
    <property type="entry name" value="Phsphlp_syn_PlsX"/>
    <property type="match status" value="1"/>
</dbReference>
<keyword evidence="7 10" id="KW-1208">Phospholipid metabolism</keyword>
<organism evidence="11 12">
    <name type="scientific">Metabacillus indicus</name>
    <name type="common">Bacillus indicus</name>
    <dbReference type="NCBI Taxonomy" id="246786"/>
    <lineage>
        <taxon>Bacteria</taxon>
        <taxon>Bacillati</taxon>
        <taxon>Bacillota</taxon>
        <taxon>Bacilli</taxon>
        <taxon>Bacillales</taxon>
        <taxon>Bacillaceae</taxon>
        <taxon>Metabacillus</taxon>
    </lineage>
</organism>
<keyword evidence="11" id="KW-0012">Acyltransferase</keyword>
<keyword evidence="4 10" id="KW-0808">Transferase</keyword>
<dbReference type="PANTHER" id="PTHR30100:SF1">
    <property type="entry name" value="PHOSPHATE ACYLTRANSFERASE"/>
    <property type="match status" value="1"/>
</dbReference>
<dbReference type="STRING" id="246786.GS18_0204640"/>
<keyword evidence="12" id="KW-1185">Reference proteome</keyword>
<dbReference type="EC" id="2.3.1.274" evidence="8 10"/>
<evidence type="ECO:0000313" key="12">
    <source>
        <dbReference type="Proteomes" id="UP000028549"/>
    </source>
</evidence>
<evidence type="ECO:0000256" key="5">
    <source>
        <dbReference type="ARBA" id="ARBA00023098"/>
    </source>
</evidence>
<gene>
    <name evidence="10" type="primary">plsX</name>
    <name evidence="11" type="ORF">GS18_0204640</name>
</gene>
<evidence type="ECO:0000256" key="6">
    <source>
        <dbReference type="ARBA" id="ARBA00023209"/>
    </source>
</evidence>
<protein>
    <recommendedName>
        <fullName evidence="8 10">Phosphate acyltransferase</fullName>
        <ecNumber evidence="8 10">2.3.1.274</ecNumber>
    </recommendedName>
    <alternativeName>
        <fullName evidence="10">Acyl-ACP phosphotransacylase</fullName>
    </alternativeName>
    <alternativeName>
        <fullName evidence="10">Acyl-[acyl-carrier-protein]--phosphate acyltransferase</fullName>
    </alternativeName>
    <alternativeName>
        <fullName evidence="10">Phosphate-acyl-ACP acyltransferase</fullName>
    </alternativeName>
</protein>
<comment type="subunit">
    <text evidence="9 10">Homodimer. Probably interacts with PlsY.</text>
</comment>
<comment type="similarity">
    <text evidence="10">Belongs to the PlsX family.</text>
</comment>
<evidence type="ECO:0000256" key="8">
    <source>
        <dbReference type="ARBA" id="ARBA00024069"/>
    </source>
</evidence>
<proteinExistence type="inferred from homology"/>
<dbReference type="GO" id="GO:0008654">
    <property type="term" value="P:phospholipid biosynthetic process"/>
    <property type="evidence" value="ECO:0007669"/>
    <property type="project" value="UniProtKB-KW"/>
</dbReference>
<dbReference type="RefSeq" id="WP_029281400.1">
    <property type="nucleotide sequence ID" value="NZ_CANLZQ010000006.1"/>
</dbReference>
<dbReference type="UniPathway" id="UPA00085"/>
<comment type="caution">
    <text evidence="11">The sequence shown here is derived from an EMBL/GenBank/DDBJ whole genome shotgun (WGS) entry which is preliminary data.</text>
</comment>
<dbReference type="InterPro" id="IPR012281">
    <property type="entry name" value="Phospholipid_synth_PlsX-like"/>
</dbReference>
<dbReference type="GO" id="GO:0005737">
    <property type="term" value="C:cytoplasm"/>
    <property type="evidence" value="ECO:0007669"/>
    <property type="project" value="UniProtKB-SubCell"/>
</dbReference>
<comment type="function">
    <text evidence="10">Catalyzes the reversible formation of acyl-phosphate (acyl-PO(4)) from acyl-[acyl-carrier-protein] (acyl-ACP). This enzyme utilizes acyl-ACP as fatty acyl donor, but not acyl-CoA.</text>
</comment>
<name>A0A084H3Q5_METID</name>
<dbReference type="Pfam" id="PF02504">
    <property type="entry name" value="FA_synthesis"/>
    <property type="match status" value="1"/>
</dbReference>
<evidence type="ECO:0000256" key="1">
    <source>
        <dbReference type="ARBA" id="ARBA00001232"/>
    </source>
</evidence>
<comment type="catalytic activity">
    <reaction evidence="1 10">
        <text>a fatty acyl-[ACP] + phosphate = an acyl phosphate + holo-[ACP]</text>
        <dbReference type="Rhea" id="RHEA:42292"/>
        <dbReference type="Rhea" id="RHEA-COMP:9685"/>
        <dbReference type="Rhea" id="RHEA-COMP:14125"/>
        <dbReference type="ChEBI" id="CHEBI:43474"/>
        <dbReference type="ChEBI" id="CHEBI:59918"/>
        <dbReference type="ChEBI" id="CHEBI:64479"/>
        <dbReference type="ChEBI" id="CHEBI:138651"/>
        <dbReference type="EC" id="2.3.1.274"/>
    </reaction>
</comment>
<evidence type="ECO:0000256" key="10">
    <source>
        <dbReference type="HAMAP-Rule" id="MF_00019"/>
    </source>
</evidence>